<evidence type="ECO:0000313" key="1">
    <source>
        <dbReference type="EMBL" id="VAW51355.1"/>
    </source>
</evidence>
<reference evidence="1" key="1">
    <citation type="submission" date="2018-06" db="EMBL/GenBank/DDBJ databases">
        <authorList>
            <person name="Zhirakovskaya E."/>
        </authorList>
    </citation>
    <scope>NUCLEOTIDE SEQUENCE</scope>
</reference>
<sequence length="269" mass="27383">MMCNLRMCMLIFISLFIGLASCGGGGGGGGGSDSSSTPTPAALLWSPGLYTVDLTPTGGETERATILVASDNRVFYGVNNGNHAKVGTTLGNIVELDNVAGPNDLSTLTLTSATAGTFALSFDVVGDESGTFAIVTDADNDDLYNSGSSFASLEGTWVDNSFTELVGVSTWVIAADGSYTVDTAVGGSGVCSATGNISLIDATKNAYASVSTLINCGAEQNVDPSLNGEYKGILFVTETNFLGDTLFGAASILLSNGSIFTIVSVPVKQ</sequence>
<dbReference type="PROSITE" id="PS51257">
    <property type="entry name" value="PROKAR_LIPOPROTEIN"/>
    <property type="match status" value="1"/>
</dbReference>
<proteinExistence type="predicted"/>
<organism evidence="1">
    <name type="scientific">hydrothermal vent metagenome</name>
    <dbReference type="NCBI Taxonomy" id="652676"/>
    <lineage>
        <taxon>unclassified sequences</taxon>
        <taxon>metagenomes</taxon>
        <taxon>ecological metagenomes</taxon>
    </lineage>
</organism>
<dbReference type="AlphaFoldDB" id="A0A3B0W616"/>
<dbReference type="EMBL" id="UOFE01000015">
    <property type="protein sequence ID" value="VAW51355.1"/>
    <property type="molecule type" value="Genomic_DNA"/>
</dbReference>
<evidence type="ECO:0008006" key="2">
    <source>
        <dbReference type="Google" id="ProtNLM"/>
    </source>
</evidence>
<name>A0A3B0W616_9ZZZZ</name>
<accession>A0A3B0W616</accession>
<gene>
    <name evidence="1" type="ORF">MNBD_GAMMA05-850</name>
</gene>
<protein>
    <recommendedName>
        <fullName evidence="2">Lipoprotein</fullName>
    </recommendedName>
</protein>